<feature type="domain" description="Carboxymuconolactone decarboxylase-like" evidence="1">
    <location>
        <begin position="65"/>
        <end position="145"/>
    </location>
</feature>
<dbReference type="Gene3D" id="1.20.1290.10">
    <property type="entry name" value="AhpD-like"/>
    <property type="match status" value="1"/>
</dbReference>
<comment type="caution">
    <text evidence="2">The sequence shown here is derived from an EMBL/GenBank/DDBJ whole genome shotgun (WGS) entry which is preliminary data.</text>
</comment>
<dbReference type="GO" id="GO:0051920">
    <property type="term" value="F:peroxiredoxin activity"/>
    <property type="evidence" value="ECO:0007669"/>
    <property type="project" value="InterPro"/>
</dbReference>
<dbReference type="Proteomes" id="UP000092207">
    <property type="component" value="Unassembled WGS sequence"/>
</dbReference>
<dbReference type="Pfam" id="PF02627">
    <property type="entry name" value="CMD"/>
    <property type="match status" value="1"/>
</dbReference>
<dbReference type="InterPro" id="IPR003779">
    <property type="entry name" value="CMD-like"/>
</dbReference>
<organism evidence="2 3">
    <name type="scientific">Mycobacterium scrofulaceum</name>
    <dbReference type="NCBI Taxonomy" id="1783"/>
    <lineage>
        <taxon>Bacteria</taxon>
        <taxon>Bacillati</taxon>
        <taxon>Actinomycetota</taxon>
        <taxon>Actinomycetes</taxon>
        <taxon>Mycobacteriales</taxon>
        <taxon>Mycobacteriaceae</taxon>
        <taxon>Mycobacterium</taxon>
    </lineage>
</organism>
<protein>
    <submittedName>
        <fullName evidence="2">Carboxymuconolactone decarboxylase</fullName>
    </submittedName>
</protein>
<dbReference type="AlphaFoldDB" id="A0A1A2VSK5"/>
<accession>A0A1A2VSK5</accession>
<sequence length="196" mass="21262">MSIDRNHLGGRLPLYRRDELDPGQAELYDWLMNVAVPWAEGAKFRARDETGRLIGPFNPALLAPAISSAFLELAVAEQKNTSLSKRSREVIILTVGAVWRAPYELYAHSAVARKVGLSDDAVRTLAEGGLPPELTETETIAHRVARALSAGHRLDEALYRDAEALLGAAGVLEVAVLTGIYHTVCAILNVFEVPAP</sequence>
<evidence type="ECO:0000313" key="2">
    <source>
        <dbReference type="EMBL" id="OBI03845.1"/>
    </source>
</evidence>
<evidence type="ECO:0000313" key="3">
    <source>
        <dbReference type="Proteomes" id="UP000092207"/>
    </source>
</evidence>
<dbReference type="RefSeq" id="WP_067305077.1">
    <property type="nucleotide sequence ID" value="NZ_LZJY01000192.1"/>
</dbReference>
<dbReference type="EMBL" id="LZJY01000192">
    <property type="protein sequence ID" value="OBI03845.1"/>
    <property type="molecule type" value="Genomic_DNA"/>
</dbReference>
<evidence type="ECO:0000259" key="1">
    <source>
        <dbReference type="Pfam" id="PF02627"/>
    </source>
</evidence>
<dbReference type="InterPro" id="IPR029032">
    <property type="entry name" value="AhpD-like"/>
</dbReference>
<dbReference type="SUPFAM" id="SSF69118">
    <property type="entry name" value="AhpD-like"/>
    <property type="match status" value="1"/>
</dbReference>
<dbReference type="PANTHER" id="PTHR34846:SF11">
    <property type="entry name" value="4-CARBOXYMUCONOLACTONE DECARBOXYLASE FAMILY PROTEIN (AFU_ORTHOLOGUE AFUA_6G11590)"/>
    <property type="match status" value="1"/>
</dbReference>
<dbReference type="PANTHER" id="PTHR34846">
    <property type="entry name" value="4-CARBOXYMUCONOLACTONE DECARBOXYLASE FAMILY PROTEIN (AFU_ORTHOLOGUE AFUA_6G11590)"/>
    <property type="match status" value="1"/>
</dbReference>
<reference evidence="2 3" key="1">
    <citation type="submission" date="2016-06" db="EMBL/GenBank/DDBJ databases">
        <authorList>
            <person name="Kjaerup R.B."/>
            <person name="Dalgaard T.S."/>
            <person name="Juul-Madsen H.R."/>
        </authorList>
    </citation>
    <scope>NUCLEOTIDE SEQUENCE [LARGE SCALE GENOMIC DNA]</scope>
    <source>
        <strain evidence="2 3">E2838</strain>
    </source>
</reference>
<proteinExistence type="predicted"/>
<name>A0A1A2VSK5_MYCSC</name>
<gene>
    <name evidence="2" type="ORF">A5679_15945</name>
</gene>